<dbReference type="Proteomes" id="UP000770661">
    <property type="component" value="Unassembled WGS sequence"/>
</dbReference>
<protein>
    <submittedName>
        <fullName evidence="2">Uncharacterized protein</fullName>
    </submittedName>
</protein>
<proteinExistence type="predicted"/>
<accession>A0A8J4YBU0</accession>
<feature type="region of interest" description="Disordered" evidence="1">
    <location>
        <begin position="1"/>
        <end position="27"/>
    </location>
</feature>
<organism evidence="2 3">
    <name type="scientific">Chionoecetes opilio</name>
    <name type="common">Atlantic snow crab</name>
    <name type="synonym">Cancer opilio</name>
    <dbReference type="NCBI Taxonomy" id="41210"/>
    <lineage>
        <taxon>Eukaryota</taxon>
        <taxon>Metazoa</taxon>
        <taxon>Ecdysozoa</taxon>
        <taxon>Arthropoda</taxon>
        <taxon>Crustacea</taxon>
        <taxon>Multicrustacea</taxon>
        <taxon>Malacostraca</taxon>
        <taxon>Eumalacostraca</taxon>
        <taxon>Eucarida</taxon>
        <taxon>Decapoda</taxon>
        <taxon>Pleocyemata</taxon>
        <taxon>Brachyura</taxon>
        <taxon>Eubrachyura</taxon>
        <taxon>Majoidea</taxon>
        <taxon>Majidae</taxon>
        <taxon>Chionoecetes</taxon>
    </lineage>
</organism>
<reference evidence="2" key="1">
    <citation type="submission" date="2020-07" db="EMBL/GenBank/DDBJ databases">
        <title>The High-quality genome of the commercially important snow crab, Chionoecetes opilio.</title>
        <authorList>
            <person name="Jeong J.-H."/>
            <person name="Ryu S."/>
        </authorList>
    </citation>
    <scope>NUCLEOTIDE SEQUENCE</scope>
    <source>
        <strain evidence="2">MADBK_172401_WGS</strain>
        <tissue evidence="2">Digestive gland</tissue>
    </source>
</reference>
<name>A0A8J4YBU0_CHIOP</name>
<dbReference type="AlphaFoldDB" id="A0A8J4YBU0"/>
<evidence type="ECO:0000313" key="3">
    <source>
        <dbReference type="Proteomes" id="UP000770661"/>
    </source>
</evidence>
<evidence type="ECO:0000313" key="2">
    <source>
        <dbReference type="EMBL" id="KAG0720401.1"/>
    </source>
</evidence>
<sequence length="76" mass="8363">MPLDEDVHMDTISAGPKRSRSPSPSSGIKFEVANLDNLAQPPESVTTLGEWSVKCWVASDDDPTYMFGRIFPILPN</sequence>
<keyword evidence="3" id="KW-1185">Reference proteome</keyword>
<gene>
    <name evidence="2" type="ORF">GWK47_048589</name>
</gene>
<dbReference type="EMBL" id="JACEEZ010012922">
    <property type="protein sequence ID" value="KAG0720401.1"/>
    <property type="molecule type" value="Genomic_DNA"/>
</dbReference>
<comment type="caution">
    <text evidence="2">The sequence shown here is derived from an EMBL/GenBank/DDBJ whole genome shotgun (WGS) entry which is preliminary data.</text>
</comment>
<evidence type="ECO:0000256" key="1">
    <source>
        <dbReference type="SAM" id="MobiDB-lite"/>
    </source>
</evidence>